<dbReference type="InterPro" id="IPR014284">
    <property type="entry name" value="RNA_pol_sigma-70_dom"/>
</dbReference>
<evidence type="ECO:0000259" key="5">
    <source>
        <dbReference type="Pfam" id="PF04542"/>
    </source>
</evidence>
<dbReference type="InterPro" id="IPR013249">
    <property type="entry name" value="RNA_pol_sigma70_r4_t2"/>
</dbReference>
<evidence type="ECO:0000313" key="7">
    <source>
        <dbReference type="EMBL" id="RHF90702.1"/>
    </source>
</evidence>
<evidence type="ECO:0000259" key="6">
    <source>
        <dbReference type="Pfam" id="PF08281"/>
    </source>
</evidence>
<keyword evidence="4" id="KW-0804">Transcription</keyword>
<dbReference type="SUPFAM" id="SSF88946">
    <property type="entry name" value="Sigma2 domain of RNA polymerase sigma factors"/>
    <property type="match status" value="1"/>
</dbReference>
<dbReference type="SUPFAM" id="SSF88659">
    <property type="entry name" value="Sigma3 and sigma4 domains of RNA polymerase sigma factors"/>
    <property type="match status" value="1"/>
</dbReference>
<dbReference type="Gene3D" id="1.10.1740.10">
    <property type="match status" value="1"/>
</dbReference>
<dbReference type="Gene3D" id="1.10.10.10">
    <property type="entry name" value="Winged helix-like DNA-binding domain superfamily/Winged helix DNA-binding domain"/>
    <property type="match status" value="1"/>
</dbReference>
<evidence type="ECO:0000256" key="3">
    <source>
        <dbReference type="ARBA" id="ARBA00023082"/>
    </source>
</evidence>
<protein>
    <submittedName>
        <fullName evidence="7">Sigma-70 family RNA polymerase sigma factor</fullName>
    </submittedName>
</protein>
<keyword evidence="2" id="KW-0805">Transcription regulation</keyword>
<dbReference type="InterPro" id="IPR013324">
    <property type="entry name" value="RNA_pol_sigma_r3/r4-like"/>
</dbReference>
<dbReference type="AlphaFoldDB" id="A0A414RCD9"/>
<dbReference type="Proteomes" id="UP000286186">
    <property type="component" value="Unassembled WGS sequence"/>
</dbReference>
<organism evidence="7 8">
    <name type="scientific">Eubacterium ventriosum</name>
    <dbReference type="NCBI Taxonomy" id="39496"/>
    <lineage>
        <taxon>Bacteria</taxon>
        <taxon>Bacillati</taxon>
        <taxon>Bacillota</taxon>
        <taxon>Clostridia</taxon>
        <taxon>Eubacteriales</taxon>
        <taxon>Eubacteriaceae</taxon>
        <taxon>Eubacterium</taxon>
    </lineage>
</organism>
<gene>
    <name evidence="7" type="ORF">DW652_00355</name>
</gene>
<dbReference type="GO" id="GO:0003677">
    <property type="term" value="F:DNA binding"/>
    <property type="evidence" value="ECO:0007669"/>
    <property type="project" value="InterPro"/>
</dbReference>
<dbReference type="EMBL" id="QRHR01000001">
    <property type="protein sequence ID" value="RHF90702.1"/>
    <property type="molecule type" value="Genomic_DNA"/>
</dbReference>
<dbReference type="Pfam" id="PF04542">
    <property type="entry name" value="Sigma70_r2"/>
    <property type="match status" value="1"/>
</dbReference>
<dbReference type="InterPro" id="IPR007627">
    <property type="entry name" value="RNA_pol_sigma70_r2"/>
</dbReference>
<comment type="caution">
    <text evidence="7">The sequence shown here is derived from an EMBL/GenBank/DDBJ whole genome shotgun (WGS) entry which is preliminary data.</text>
</comment>
<comment type="similarity">
    <text evidence="1">Belongs to the sigma-70 factor family. ECF subfamily.</text>
</comment>
<evidence type="ECO:0000313" key="8">
    <source>
        <dbReference type="Proteomes" id="UP000286186"/>
    </source>
</evidence>
<sequence length="539" mass="62622">MNKIDADKLIVEYQQKIFGFAMSKVRNITDAEELASKIVFELYKSFLKVDKIANVDGYVYRIASNVYSRYIDKKIKNQYVDIYKIDYAVTERGFDSIEEEETYKKLRQQIGLMSKRQRAITYMKYYKEMSVNDIASELDISVGTVKWHLSDIRSGLRERIDMVKNDNLSVNPIYFAEMGHCGMPGAAGDTRDMFDSRLKQNIAWSCYYKAKTLTDVAKELEIPVAYVEGELKKLVEWGYINQIDNSKNPKYLTNMYITDEREDFSDNIVIKKEAAKYLCDNLFKYLFEKFDKADDNWGMNCPDNDKNYLKYNLVMMALSCLGDEGENWDEFAVKRPDGGYFISYATVADDCTKIPEYKYVGCGWMWNQVCRGDKLVLQSKQYNCMYSDRELSWRSNKPEDWEDLYSYISSGCDKEKISIESYSNLLEKGYVADGENQVALINVEDGNLESAITDLVSSHIDIPELVIEERKRVDERLYKINKAKYPAHIEKLVRFYNSNSFTWGEFVPFIIETMLDEGMLQPLTAKQKKAVFTVVAIAK</sequence>
<feature type="domain" description="RNA polymerase sigma-70 region 2" evidence="5">
    <location>
        <begin position="9"/>
        <end position="73"/>
    </location>
</feature>
<name>A0A414RCD9_9FIRM</name>
<dbReference type="InterPro" id="IPR013325">
    <property type="entry name" value="RNA_pol_sigma_r2"/>
</dbReference>
<dbReference type="RefSeq" id="WP_118231105.1">
    <property type="nucleotide sequence ID" value="NZ_CATWJF010000007.1"/>
</dbReference>
<dbReference type="GO" id="GO:0016987">
    <property type="term" value="F:sigma factor activity"/>
    <property type="evidence" value="ECO:0007669"/>
    <property type="project" value="UniProtKB-KW"/>
</dbReference>
<evidence type="ECO:0000256" key="4">
    <source>
        <dbReference type="ARBA" id="ARBA00023163"/>
    </source>
</evidence>
<dbReference type="Pfam" id="PF08281">
    <property type="entry name" value="Sigma70_r4_2"/>
    <property type="match status" value="1"/>
</dbReference>
<dbReference type="InterPro" id="IPR036388">
    <property type="entry name" value="WH-like_DNA-bd_sf"/>
</dbReference>
<dbReference type="NCBIfam" id="TIGR02937">
    <property type="entry name" value="sigma70-ECF"/>
    <property type="match status" value="1"/>
</dbReference>
<dbReference type="InterPro" id="IPR039425">
    <property type="entry name" value="RNA_pol_sigma-70-like"/>
</dbReference>
<proteinExistence type="inferred from homology"/>
<accession>A0A414RCD9</accession>
<dbReference type="PANTHER" id="PTHR43133">
    <property type="entry name" value="RNA POLYMERASE ECF-TYPE SIGMA FACTO"/>
    <property type="match status" value="1"/>
</dbReference>
<keyword evidence="3" id="KW-0731">Sigma factor</keyword>
<feature type="domain" description="RNA polymerase sigma factor 70 region 4 type 2" evidence="6">
    <location>
        <begin position="105"/>
        <end position="151"/>
    </location>
</feature>
<evidence type="ECO:0000256" key="2">
    <source>
        <dbReference type="ARBA" id="ARBA00023015"/>
    </source>
</evidence>
<dbReference type="PANTHER" id="PTHR43133:SF51">
    <property type="entry name" value="RNA POLYMERASE SIGMA FACTOR"/>
    <property type="match status" value="1"/>
</dbReference>
<reference evidence="7 8" key="1">
    <citation type="submission" date="2018-08" db="EMBL/GenBank/DDBJ databases">
        <title>A genome reference for cultivated species of the human gut microbiota.</title>
        <authorList>
            <person name="Zou Y."/>
            <person name="Xue W."/>
            <person name="Luo G."/>
        </authorList>
    </citation>
    <scope>NUCLEOTIDE SEQUENCE [LARGE SCALE GENOMIC DNA]</scope>
    <source>
        <strain evidence="7 8">AM23-22</strain>
    </source>
</reference>
<dbReference type="GO" id="GO:0006352">
    <property type="term" value="P:DNA-templated transcription initiation"/>
    <property type="evidence" value="ECO:0007669"/>
    <property type="project" value="InterPro"/>
</dbReference>
<evidence type="ECO:0000256" key="1">
    <source>
        <dbReference type="ARBA" id="ARBA00010641"/>
    </source>
</evidence>